<comment type="similarity">
    <text evidence="1">Belongs to the isochorismatase family.</text>
</comment>
<reference evidence="9 10" key="1">
    <citation type="submission" date="2019-07" db="EMBL/GenBank/DDBJ databases">
        <title>Whole genome shotgun sequence of Acetobacter nitrogenifigens NBRC 105050.</title>
        <authorList>
            <person name="Hosoyama A."/>
            <person name="Uohara A."/>
            <person name="Ohji S."/>
            <person name="Ichikawa N."/>
        </authorList>
    </citation>
    <scope>NUCLEOTIDE SEQUENCE [LARGE SCALE GENOMIC DNA]</scope>
    <source>
        <strain evidence="9 10">NBRC 105050</strain>
    </source>
</reference>
<keyword evidence="3" id="KW-0479">Metal-binding</keyword>
<evidence type="ECO:0000256" key="7">
    <source>
        <dbReference type="ARBA" id="ARBA00043224"/>
    </source>
</evidence>
<evidence type="ECO:0000313" key="9">
    <source>
        <dbReference type="EMBL" id="GEN60557.1"/>
    </source>
</evidence>
<feature type="domain" description="Isochorismatase-like" evidence="8">
    <location>
        <begin position="9"/>
        <end position="183"/>
    </location>
</feature>
<dbReference type="PANTHER" id="PTHR11080:SF2">
    <property type="entry name" value="LD05707P"/>
    <property type="match status" value="1"/>
</dbReference>
<keyword evidence="10" id="KW-1185">Reference proteome</keyword>
<dbReference type="Pfam" id="PF00857">
    <property type="entry name" value="Isochorismatase"/>
    <property type="match status" value="1"/>
</dbReference>
<keyword evidence="4" id="KW-0378">Hydrolase</keyword>
<dbReference type="InterPro" id="IPR000868">
    <property type="entry name" value="Isochorismatase-like_dom"/>
</dbReference>
<evidence type="ECO:0000256" key="6">
    <source>
        <dbReference type="ARBA" id="ARBA00039017"/>
    </source>
</evidence>
<dbReference type="Proteomes" id="UP000321635">
    <property type="component" value="Unassembled WGS sequence"/>
</dbReference>
<dbReference type="InterPro" id="IPR036380">
    <property type="entry name" value="Isochorismatase-like_sf"/>
</dbReference>
<dbReference type="GO" id="GO:0019363">
    <property type="term" value="P:pyridine nucleotide biosynthetic process"/>
    <property type="evidence" value="ECO:0007669"/>
    <property type="project" value="UniProtKB-KW"/>
</dbReference>
<dbReference type="GO" id="GO:0008936">
    <property type="term" value="F:nicotinamidase activity"/>
    <property type="evidence" value="ECO:0007669"/>
    <property type="project" value="UniProtKB-EC"/>
</dbReference>
<dbReference type="Gene3D" id="3.40.50.850">
    <property type="entry name" value="Isochorismatase-like"/>
    <property type="match status" value="1"/>
</dbReference>
<keyword evidence="2" id="KW-0662">Pyridine nucleotide biosynthesis</keyword>
<comment type="pathway">
    <text evidence="5">Cofactor biosynthesis; nicotinate biosynthesis; nicotinate from nicotinamide: step 1/1.</text>
</comment>
<dbReference type="RefSeq" id="WP_026398199.1">
    <property type="nucleotide sequence ID" value="NZ_AUBI01000010.1"/>
</dbReference>
<dbReference type="SUPFAM" id="SSF52499">
    <property type="entry name" value="Isochorismatase-like hydrolases"/>
    <property type="match status" value="1"/>
</dbReference>
<dbReference type="PANTHER" id="PTHR11080">
    <property type="entry name" value="PYRAZINAMIDASE/NICOTINAMIDASE"/>
    <property type="match status" value="1"/>
</dbReference>
<comment type="caution">
    <text evidence="9">The sequence shown here is derived from an EMBL/GenBank/DDBJ whole genome shotgun (WGS) entry which is preliminary data.</text>
</comment>
<accession>A0A511XC72</accession>
<evidence type="ECO:0000256" key="1">
    <source>
        <dbReference type="ARBA" id="ARBA00006336"/>
    </source>
</evidence>
<sequence length="193" mass="19816">MTLISSRDALLVIDVQNDFLPGGALAVPNGDAVVPLINRLSALPFGAVVATQDWHPPSHVSFQTSEPAGPWPPHCVAGTDGAALAAGLDCAPVALVLRKGRSKTVDSYSAFLDNDHASATGLASWLREVGVERVFVTGLALDYCVSATAVDAMNEGFESIVIVDACRGIGPRDEALQKLAAAGVGIAKSAALA</sequence>
<evidence type="ECO:0000259" key="8">
    <source>
        <dbReference type="Pfam" id="PF00857"/>
    </source>
</evidence>
<evidence type="ECO:0000256" key="2">
    <source>
        <dbReference type="ARBA" id="ARBA00022642"/>
    </source>
</evidence>
<name>A0A511XC72_9PROT</name>
<dbReference type="STRING" id="1120919.GCA_000429165_02533"/>
<proteinExistence type="inferred from homology"/>
<evidence type="ECO:0000256" key="4">
    <source>
        <dbReference type="ARBA" id="ARBA00022801"/>
    </source>
</evidence>
<evidence type="ECO:0000313" key="10">
    <source>
        <dbReference type="Proteomes" id="UP000321635"/>
    </source>
</evidence>
<evidence type="ECO:0000256" key="5">
    <source>
        <dbReference type="ARBA" id="ARBA00037900"/>
    </source>
</evidence>
<dbReference type="AlphaFoldDB" id="A0A511XC72"/>
<dbReference type="OrthoDB" id="9791276at2"/>
<organism evidence="9 10">
    <name type="scientific">Acetobacter nitrogenifigens DSM 23921 = NBRC 105050</name>
    <dbReference type="NCBI Taxonomy" id="1120919"/>
    <lineage>
        <taxon>Bacteria</taxon>
        <taxon>Pseudomonadati</taxon>
        <taxon>Pseudomonadota</taxon>
        <taxon>Alphaproteobacteria</taxon>
        <taxon>Acetobacterales</taxon>
        <taxon>Acetobacteraceae</taxon>
        <taxon>Acetobacter</taxon>
    </lineage>
</organism>
<evidence type="ECO:0000256" key="3">
    <source>
        <dbReference type="ARBA" id="ARBA00022723"/>
    </source>
</evidence>
<dbReference type="EC" id="3.5.1.19" evidence="6"/>
<gene>
    <name evidence="9" type="ORF">ANI02nite_24410</name>
</gene>
<dbReference type="CDD" id="cd01011">
    <property type="entry name" value="nicotinamidase"/>
    <property type="match status" value="1"/>
</dbReference>
<dbReference type="InterPro" id="IPR052347">
    <property type="entry name" value="Isochorismatase_Nicotinamidase"/>
</dbReference>
<dbReference type="GO" id="GO:0046872">
    <property type="term" value="F:metal ion binding"/>
    <property type="evidence" value="ECO:0007669"/>
    <property type="project" value="UniProtKB-KW"/>
</dbReference>
<protein>
    <recommendedName>
        <fullName evidence="6">nicotinamidase</fullName>
        <ecNumber evidence="6">3.5.1.19</ecNumber>
    </recommendedName>
    <alternativeName>
        <fullName evidence="7">Nicotinamide deamidase</fullName>
    </alternativeName>
</protein>
<dbReference type="EMBL" id="BJYF01000019">
    <property type="protein sequence ID" value="GEN60557.1"/>
    <property type="molecule type" value="Genomic_DNA"/>
</dbReference>